<keyword evidence="4" id="KW-1185">Reference proteome</keyword>
<dbReference type="PANTHER" id="PTHR43418">
    <property type="entry name" value="MULTIFUNCTIONAL TRYPTOPHAN BIOSYNTHESIS PROTEIN-RELATED"/>
    <property type="match status" value="1"/>
</dbReference>
<reference evidence="3 4" key="1">
    <citation type="submission" date="2018-05" db="EMBL/GenBank/DDBJ databases">
        <title>Genomic analysis of Gracilibacillus dipsosauri DD1 reveals novel features of a salt-tolerant amylase.</title>
        <authorList>
            <person name="Deutch C.E."/>
            <person name="Yang S."/>
        </authorList>
    </citation>
    <scope>NUCLEOTIDE SEQUENCE [LARGE SCALE GENOMIC DNA]</scope>
    <source>
        <strain evidence="3 4">DD1</strain>
    </source>
</reference>
<dbReference type="RefSeq" id="WP_054859948.1">
    <property type="nucleotide sequence ID" value="NZ_QGTD01000005.1"/>
</dbReference>
<dbReference type="FunFam" id="3.40.50.880:FF:000003">
    <property type="entry name" value="Anthranilate synthase component II"/>
    <property type="match status" value="1"/>
</dbReference>
<dbReference type="InterPro" id="IPR017926">
    <property type="entry name" value="GATASE"/>
</dbReference>
<evidence type="ECO:0000313" key="3">
    <source>
        <dbReference type="EMBL" id="PWU69208.1"/>
    </source>
</evidence>
<dbReference type="InterPro" id="IPR006221">
    <property type="entry name" value="TrpG/PapA_dom"/>
</dbReference>
<keyword evidence="3" id="KW-0808">Transferase</keyword>
<evidence type="ECO:0000256" key="1">
    <source>
        <dbReference type="ARBA" id="ARBA00022962"/>
    </source>
</evidence>
<dbReference type="EMBL" id="QGTD01000005">
    <property type="protein sequence ID" value="PWU69208.1"/>
    <property type="molecule type" value="Genomic_DNA"/>
</dbReference>
<dbReference type="Gene3D" id="3.40.50.880">
    <property type="match status" value="1"/>
</dbReference>
<gene>
    <name evidence="3" type="ORF">DLJ74_04255</name>
</gene>
<dbReference type="CDD" id="cd01743">
    <property type="entry name" value="GATase1_Anthranilate_Synthase"/>
    <property type="match status" value="1"/>
</dbReference>
<proteinExistence type="predicted"/>
<dbReference type="OrthoDB" id="9804328at2"/>
<dbReference type="PROSITE" id="PS51273">
    <property type="entry name" value="GATASE_TYPE_1"/>
    <property type="match status" value="1"/>
</dbReference>
<feature type="domain" description="Glutamine amidotransferase" evidence="2">
    <location>
        <begin position="4"/>
        <end position="186"/>
    </location>
</feature>
<name>A0A317L2U0_9BACI</name>
<evidence type="ECO:0000313" key="4">
    <source>
        <dbReference type="Proteomes" id="UP000245624"/>
    </source>
</evidence>
<comment type="caution">
    <text evidence="3">The sequence shown here is derived from an EMBL/GenBank/DDBJ whole genome shotgun (WGS) entry which is preliminary data.</text>
</comment>
<dbReference type="SUPFAM" id="SSF52317">
    <property type="entry name" value="Class I glutamine amidotransferase-like"/>
    <property type="match status" value="1"/>
</dbReference>
<dbReference type="Pfam" id="PF00117">
    <property type="entry name" value="GATase"/>
    <property type="match status" value="1"/>
</dbReference>
<evidence type="ECO:0000259" key="2">
    <source>
        <dbReference type="Pfam" id="PF00117"/>
    </source>
</evidence>
<dbReference type="GO" id="GO:0005829">
    <property type="term" value="C:cytosol"/>
    <property type="evidence" value="ECO:0007669"/>
    <property type="project" value="TreeGrafter"/>
</dbReference>
<dbReference type="PRINTS" id="PR00097">
    <property type="entry name" value="ANTSNTHASEII"/>
</dbReference>
<sequence length="196" mass="21936">MIIIIDNYDSFTYNLAQYYLQLTGNVTIFRNDQITIEELKALNPTLIVLSPGPGSPTNSGICRSILQHFFQTIPIFGVCLGMQIIVDFFGGNIIQAREPMHGKTSLITHDQTGIFSSLPSPLKVTRYHSLKVENTSFPTQQLSITATTVDDTIMGVRHKSLPIEGIQFHPEAILTEHGFQMVQQSYDHALRTEVLD</sequence>
<dbReference type="GO" id="GO:0000162">
    <property type="term" value="P:L-tryptophan biosynthetic process"/>
    <property type="evidence" value="ECO:0007669"/>
    <property type="project" value="TreeGrafter"/>
</dbReference>
<dbReference type="PRINTS" id="PR00099">
    <property type="entry name" value="CPSGATASE"/>
</dbReference>
<keyword evidence="1 3" id="KW-0315">Glutamine amidotransferase</keyword>
<dbReference type="GO" id="GO:0004049">
    <property type="term" value="F:anthranilate synthase activity"/>
    <property type="evidence" value="ECO:0007669"/>
    <property type="project" value="TreeGrafter"/>
</dbReference>
<dbReference type="Proteomes" id="UP000245624">
    <property type="component" value="Unassembled WGS sequence"/>
</dbReference>
<dbReference type="NCBIfam" id="TIGR00566">
    <property type="entry name" value="trpG_papA"/>
    <property type="match status" value="1"/>
</dbReference>
<organism evidence="3 4">
    <name type="scientific">Gracilibacillus dipsosauri</name>
    <dbReference type="NCBI Taxonomy" id="178340"/>
    <lineage>
        <taxon>Bacteria</taxon>
        <taxon>Bacillati</taxon>
        <taxon>Bacillota</taxon>
        <taxon>Bacilli</taxon>
        <taxon>Bacillales</taxon>
        <taxon>Bacillaceae</taxon>
        <taxon>Gracilibacillus</taxon>
    </lineage>
</organism>
<dbReference type="PANTHER" id="PTHR43418:SF4">
    <property type="entry name" value="MULTIFUNCTIONAL TRYPTOPHAN BIOSYNTHESIS PROTEIN"/>
    <property type="match status" value="1"/>
</dbReference>
<dbReference type="AlphaFoldDB" id="A0A317L2U0"/>
<dbReference type="InterPro" id="IPR050472">
    <property type="entry name" value="Anth_synth/Amidotransfase"/>
</dbReference>
<accession>A0A317L2U0</accession>
<dbReference type="GO" id="GO:0016740">
    <property type="term" value="F:transferase activity"/>
    <property type="evidence" value="ECO:0007669"/>
    <property type="project" value="UniProtKB-KW"/>
</dbReference>
<protein>
    <submittedName>
        <fullName evidence="3">Glutamine amidotransferase</fullName>
    </submittedName>
</protein>
<dbReference type="InterPro" id="IPR029062">
    <property type="entry name" value="Class_I_gatase-like"/>
</dbReference>
<dbReference type="PRINTS" id="PR00096">
    <property type="entry name" value="GATASE"/>
</dbReference>